<keyword evidence="5 8" id="KW-0812">Transmembrane</keyword>
<organism evidence="9 11">
    <name type="scientific">Roseburia faecis</name>
    <dbReference type="NCBI Taxonomy" id="301302"/>
    <lineage>
        <taxon>Bacteria</taxon>
        <taxon>Bacillati</taxon>
        <taxon>Bacillota</taxon>
        <taxon>Clostridia</taxon>
        <taxon>Lachnospirales</taxon>
        <taxon>Lachnospiraceae</taxon>
        <taxon>Roseburia</taxon>
    </lineage>
</organism>
<feature type="transmembrane region" description="Helical" evidence="8">
    <location>
        <begin position="26"/>
        <end position="43"/>
    </location>
</feature>
<keyword evidence="6 8" id="KW-1133">Transmembrane helix</keyword>
<evidence type="ECO:0000256" key="3">
    <source>
        <dbReference type="ARBA" id="ARBA00022448"/>
    </source>
</evidence>
<protein>
    <submittedName>
        <fullName evidence="9">Permease</fullName>
    </submittedName>
    <submittedName>
        <fullName evidence="10">Sporulation integral membrane protein YtvI</fullName>
    </submittedName>
</protein>
<dbReference type="Proteomes" id="UP000049979">
    <property type="component" value="Unassembled WGS sequence"/>
</dbReference>
<name>A0A0M6WE07_9FIRM</name>
<sequence>MYGSLFYVLPILAVIAKTVFRAVLPLLIGCMIAYVVNILMCFYEKGYARICRMAAIAPLQRPLCMTLSYLSLVLVILILWWMIVPQLLSCIRIIATDFPQVLELLCEWANEHLQMDLGMGNEIRAWMNEPFCWDTLIVKIPRLAKGMKTSLEKLGSWLLIFLPGLMFSFYLLAAKESLLRMGSSLIDRCFGVFQGKKIRYVLTVLNQSFHHFLAGQTIEAVILGMLCTIGMWILRLPYAAMIGCLVGVTALLPVIGAYIGAAAGACMLLTVSPVKALVFLIFLTILQQIEGNFIYPRVVGHSIGLPGIWVLAAVIVGGGAFGIWGILFAVPLAAAIYRLLRPSIN</sequence>
<evidence type="ECO:0000256" key="6">
    <source>
        <dbReference type="ARBA" id="ARBA00022989"/>
    </source>
</evidence>
<evidence type="ECO:0000256" key="4">
    <source>
        <dbReference type="ARBA" id="ARBA00022475"/>
    </source>
</evidence>
<evidence type="ECO:0000256" key="5">
    <source>
        <dbReference type="ARBA" id="ARBA00022692"/>
    </source>
</evidence>
<evidence type="ECO:0000256" key="2">
    <source>
        <dbReference type="ARBA" id="ARBA00009773"/>
    </source>
</evidence>
<comment type="subcellular location">
    <subcellularLocation>
        <location evidence="1">Cell membrane</location>
        <topology evidence="1">Multi-pass membrane protein</topology>
    </subcellularLocation>
</comment>
<dbReference type="GO" id="GO:0055085">
    <property type="term" value="P:transmembrane transport"/>
    <property type="evidence" value="ECO:0007669"/>
    <property type="project" value="TreeGrafter"/>
</dbReference>
<proteinExistence type="inferred from homology"/>
<evidence type="ECO:0000313" key="10">
    <source>
        <dbReference type="EMBL" id="CUM73838.1"/>
    </source>
</evidence>
<dbReference type="InterPro" id="IPR002549">
    <property type="entry name" value="AI-2E-like"/>
</dbReference>
<keyword evidence="4" id="KW-1003">Cell membrane</keyword>
<feature type="transmembrane region" description="Helical" evidence="8">
    <location>
        <begin position="240"/>
        <end position="269"/>
    </location>
</feature>
<reference evidence="9" key="2">
    <citation type="submission" date="2015-05" db="EMBL/GenBank/DDBJ databases">
        <authorList>
            <person name="Wang D.B."/>
            <person name="Wang M."/>
        </authorList>
    </citation>
    <scope>NUCLEOTIDE SEQUENCE [LARGE SCALE GENOMIC DNA]</scope>
    <source>
        <strain evidence="9">M72</strain>
    </source>
</reference>
<feature type="transmembrane region" description="Helical" evidence="8">
    <location>
        <begin position="154"/>
        <end position="173"/>
    </location>
</feature>
<dbReference type="GO" id="GO:0005886">
    <property type="term" value="C:plasma membrane"/>
    <property type="evidence" value="ECO:0007669"/>
    <property type="project" value="UniProtKB-SubCell"/>
</dbReference>
<dbReference type="AlphaFoldDB" id="A0A0M6WE07"/>
<keyword evidence="11" id="KW-1185">Reference proteome</keyword>
<dbReference type="Proteomes" id="UP000095495">
    <property type="component" value="Unassembled WGS sequence"/>
</dbReference>
<gene>
    <name evidence="10" type="ORF">ERS852420_00370</name>
    <name evidence="9" type="ORF">M72_21231</name>
</gene>
<dbReference type="RefSeq" id="WP_055067168.1">
    <property type="nucleotide sequence ID" value="NZ_CP173697.1"/>
</dbReference>
<feature type="transmembrane region" description="Helical" evidence="8">
    <location>
        <begin position="212"/>
        <end position="234"/>
    </location>
</feature>
<evidence type="ECO:0000256" key="1">
    <source>
        <dbReference type="ARBA" id="ARBA00004651"/>
    </source>
</evidence>
<dbReference type="PANTHER" id="PTHR21716:SF53">
    <property type="entry name" value="PERMEASE PERM-RELATED"/>
    <property type="match status" value="1"/>
</dbReference>
<evidence type="ECO:0000313" key="9">
    <source>
        <dbReference type="EMBL" id="CRL34438.1"/>
    </source>
</evidence>
<feature type="transmembrane region" description="Helical" evidence="8">
    <location>
        <begin position="63"/>
        <end position="83"/>
    </location>
</feature>
<keyword evidence="7 8" id="KW-0472">Membrane</keyword>
<reference evidence="11" key="1">
    <citation type="submission" date="2015-05" db="EMBL/GenBank/DDBJ databases">
        <authorList>
            <consortium name="Pathogen Informatics"/>
        </authorList>
    </citation>
    <scope>NUCLEOTIDE SEQUENCE [LARGE SCALE GENOMIC DNA]</scope>
    <source>
        <strain evidence="10 12">2789STDY5608863</strain>
        <strain evidence="11">M72</strain>
    </source>
</reference>
<evidence type="ECO:0000313" key="11">
    <source>
        <dbReference type="Proteomes" id="UP000049979"/>
    </source>
</evidence>
<comment type="similarity">
    <text evidence="2">Belongs to the autoinducer-2 exporter (AI-2E) (TC 2.A.86) family.</text>
</comment>
<evidence type="ECO:0000256" key="8">
    <source>
        <dbReference type="SAM" id="Phobius"/>
    </source>
</evidence>
<feature type="transmembrane region" description="Helical" evidence="8">
    <location>
        <begin position="307"/>
        <end position="340"/>
    </location>
</feature>
<dbReference type="EMBL" id="CYXV01000001">
    <property type="protein sequence ID" value="CUM73838.1"/>
    <property type="molecule type" value="Genomic_DNA"/>
</dbReference>
<feature type="transmembrane region" description="Helical" evidence="8">
    <location>
        <begin position="276"/>
        <end position="295"/>
    </location>
</feature>
<evidence type="ECO:0000313" key="12">
    <source>
        <dbReference type="Proteomes" id="UP000095495"/>
    </source>
</evidence>
<dbReference type="OrthoDB" id="9793390at2"/>
<accession>A0A0M6WE07</accession>
<dbReference type="EMBL" id="CVRR01000006">
    <property type="protein sequence ID" value="CRL34438.1"/>
    <property type="molecule type" value="Genomic_DNA"/>
</dbReference>
<keyword evidence="3" id="KW-0813">Transport</keyword>
<dbReference type="PANTHER" id="PTHR21716">
    <property type="entry name" value="TRANSMEMBRANE PROTEIN"/>
    <property type="match status" value="1"/>
</dbReference>
<evidence type="ECO:0000256" key="7">
    <source>
        <dbReference type="ARBA" id="ARBA00023136"/>
    </source>
</evidence>
<dbReference type="Pfam" id="PF01594">
    <property type="entry name" value="AI-2E_transport"/>
    <property type="match status" value="1"/>
</dbReference>